<gene>
    <name evidence="2" type="ORF">PUN28_017769</name>
</gene>
<organism evidence="2 3">
    <name type="scientific">Cardiocondyla obscurior</name>
    <dbReference type="NCBI Taxonomy" id="286306"/>
    <lineage>
        <taxon>Eukaryota</taxon>
        <taxon>Metazoa</taxon>
        <taxon>Ecdysozoa</taxon>
        <taxon>Arthropoda</taxon>
        <taxon>Hexapoda</taxon>
        <taxon>Insecta</taxon>
        <taxon>Pterygota</taxon>
        <taxon>Neoptera</taxon>
        <taxon>Endopterygota</taxon>
        <taxon>Hymenoptera</taxon>
        <taxon>Apocrita</taxon>
        <taxon>Aculeata</taxon>
        <taxon>Formicoidea</taxon>
        <taxon>Formicidae</taxon>
        <taxon>Myrmicinae</taxon>
        <taxon>Cardiocondyla</taxon>
    </lineage>
</organism>
<evidence type="ECO:0000313" key="2">
    <source>
        <dbReference type="EMBL" id="KAL0103727.1"/>
    </source>
</evidence>
<keyword evidence="3" id="KW-1185">Reference proteome</keyword>
<dbReference type="EMBL" id="JADYXP020000021">
    <property type="protein sequence ID" value="KAL0103727.1"/>
    <property type="molecule type" value="Genomic_DNA"/>
</dbReference>
<sequence length="146" mass="16268">MDIFRLGKLTVDPGSRSLEGGEVRFTPRAGRTSLSRFRQEDSSAVQARFGSDVRCEANGTRTVRDFPEFGFLSRTRRHPGVSLFAAPAADGRLVRSSPGTMLIPGASLQFFCIFFIQSINHIFFPKKICKVFLKTQTFFGPSSRIV</sequence>
<feature type="transmembrane region" description="Helical" evidence="1">
    <location>
        <begin position="101"/>
        <end position="124"/>
    </location>
</feature>
<protein>
    <submittedName>
        <fullName evidence="2">Uncharacterized protein</fullName>
    </submittedName>
</protein>
<comment type="caution">
    <text evidence="2">The sequence shown here is derived from an EMBL/GenBank/DDBJ whole genome shotgun (WGS) entry which is preliminary data.</text>
</comment>
<keyword evidence="1" id="KW-0472">Membrane</keyword>
<evidence type="ECO:0000313" key="3">
    <source>
        <dbReference type="Proteomes" id="UP001430953"/>
    </source>
</evidence>
<keyword evidence="1" id="KW-0812">Transmembrane</keyword>
<accession>A0AAW2EKN5</accession>
<reference evidence="2 3" key="1">
    <citation type="submission" date="2023-03" db="EMBL/GenBank/DDBJ databases">
        <title>High recombination rates correlate with genetic variation in Cardiocondyla obscurior ants.</title>
        <authorList>
            <person name="Errbii M."/>
        </authorList>
    </citation>
    <scope>NUCLEOTIDE SEQUENCE [LARGE SCALE GENOMIC DNA]</scope>
    <source>
        <strain evidence="2">Alpha-2009</strain>
        <tissue evidence="2">Whole body</tissue>
    </source>
</reference>
<proteinExistence type="predicted"/>
<keyword evidence="1" id="KW-1133">Transmembrane helix</keyword>
<evidence type="ECO:0000256" key="1">
    <source>
        <dbReference type="SAM" id="Phobius"/>
    </source>
</evidence>
<name>A0AAW2EKN5_9HYME</name>
<dbReference type="AlphaFoldDB" id="A0AAW2EKN5"/>
<dbReference type="Proteomes" id="UP001430953">
    <property type="component" value="Unassembled WGS sequence"/>
</dbReference>